<name>A0ABV5MSU5_9ACTN</name>
<sequence>MTPDETAVARIWTDLGLRPATVEDDFFDLGGESLVLVGFLARVQAEMGLELPVDELFDEDLTVAAAARAIERTRLAAAMAELDGMSDAEVAALLSRAE</sequence>
<evidence type="ECO:0000259" key="1">
    <source>
        <dbReference type="PROSITE" id="PS50075"/>
    </source>
</evidence>
<dbReference type="EMBL" id="JBHMCA010000096">
    <property type="protein sequence ID" value="MFB9451942.1"/>
    <property type="molecule type" value="Genomic_DNA"/>
</dbReference>
<protein>
    <submittedName>
        <fullName evidence="2">Phosphopantetheine-binding protein</fullName>
    </submittedName>
</protein>
<organism evidence="2 3">
    <name type="scientific">Dactylosporangium vinaceum</name>
    <dbReference type="NCBI Taxonomy" id="53362"/>
    <lineage>
        <taxon>Bacteria</taxon>
        <taxon>Bacillati</taxon>
        <taxon>Actinomycetota</taxon>
        <taxon>Actinomycetes</taxon>
        <taxon>Micromonosporales</taxon>
        <taxon>Micromonosporaceae</taxon>
        <taxon>Dactylosporangium</taxon>
    </lineage>
</organism>
<comment type="caution">
    <text evidence="2">The sequence shown here is derived from an EMBL/GenBank/DDBJ whole genome shotgun (WGS) entry which is preliminary data.</text>
</comment>
<dbReference type="InterPro" id="IPR009081">
    <property type="entry name" value="PP-bd_ACP"/>
</dbReference>
<dbReference type="Pfam" id="PF00550">
    <property type="entry name" value="PP-binding"/>
    <property type="match status" value="1"/>
</dbReference>
<dbReference type="PROSITE" id="PS50075">
    <property type="entry name" value="CARRIER"/>
    <property type="match status" value="1"/>
</dbReference>
<evidence type="ECO:0000313" key="3">
    <source>
        <dbReference type="Proteomes" id="UP001589608"/>
    </source>
</evidence>
<accession>A0ABV5MSU5</accession>
<dbReference type="SUPFAM" id="SSF47336">
    <property type="entry name" value="ACP-like"/>
    <property type="match status" value="1"/>
</dbReference>
<feature type="domain" description="Carrier" evidence="1">
    <location>
        <begin position="1"/>
        <end position="74"/>
    </location>
</feature>
<evidence type="ECO:0000313" key="2">
    <source>
        <dbReference type="EMBL" id="MFB9451942.1"/>
    </source>
</evidence>
<reference evidence="2 3" key="1">
    <citation type="submission" date="2024-09" db="EMBL/GenBank/DDBJ databases">
        <authorList>
            <person name="Sun Q."/>
            <person name="Mori K."/>
        </authorList>
    </citation>
    <scope>NUCLEOTIDE SEQUENCE [LARGE SCALE GENOMIC DNA]</scope>
    <source>
        <strain evidence="2 3">JCM 3307</strain>
    </source>
</reference>
<dbReference type="InterPro" id="IPR036736">
    <property type="entry name" value="ACP-like_sf"/>
</dbReference>
<dbReference type="Proteomes" id="UP001589608">
    <property type="component" value="Unassembled WGS sequence"/>
</dbReference>
<proteinExistence type="predicted"/>
<dbReference type="RefSeq" id="WP_223101344.1">
    <property type="nucleotide sequence ID" value="NZ_CP061913.1"/>
</dbReference>
<gene>
    <name evidence="2" type="ORF">ACFFTR_53535</name>
</gene>
<dbReference type="Gene3D" id="1.10.1200.10">
    <property type="entry name" value="ACP-like"/>
    <property type="match status" value="1"/>
</dbReference>
<keyword evidence="3" id="KW-1185">Reference proteome</keyword>